<dbReference type="OrthoDB" id="425211at2759"/>
<dbReference type="InterPro" id="IPR040442">
    <property type="entry name" value="Pyrv_kinase-like_dom_sf"/>
</dbReference>
<dbReference type="GeneID" id="19974033"/>
<dbReference type="SUPFAM" id="SSF51621">
    <property type="entry name" value="Phosphoenolpyruvate/pyruvate domain"/>
    <property type="match status" value="1"/>
</dbReference>
<comment type="function">
    <text evidence="6">Catalyzes the reversible reaction in which hydroxymethyl group from 5,10-methylenetetrahydrofolate is transferred onto alpha-ketoisovalerate to form ketopantoate.</text>
</comment>
<name>W2RQA0_CYPE1</name>
<dbReference type="PANTHER" id="PTHR20881">
    <property type="entry name" value="3-METHYL-2-OXOBUTANOATE HYDROXYMETHYLTRANSFERASE"/>
    <property type="match status" value="1"/>
</dbReference>
<keyword evidence="4 6" id="KW-0808">Transferase</keyword>
<evidence type="ECO:0000256" key="6">
    <source>
        <dbReference type="RuleBase" id="RU362100"/>
    </source>
</evidence>
<evidence type="ECO:0000313" key="8">
    <source>
        <dbReference type="Proteomes" id="UP000030752"/>
    </source>
</evidence>
<dbReference type="GO" id="GO:0015940">
    <property type="term" value="P:pantothenate biosynthetic process"/>
    <property type="evidence" value="ECO:0007669"/>
    <property type="project" value="UniProtKB-UniPathway"/>
</dbReference>
<comment type="similarity">
    <text evidence="2 6">Belongs to the PanB family.</text>
</comment>
<organism evidence="7 8">
    <name type="scientific">Cyphellophora europaea (strain CBS 101466)</name>
    <name type="common">Phialophora europaea</name>
    <dbReference type="NCBI Taxonomy" id="1220924"/>
    <lineage>
        <taxon>Eukaryota</taxon>
        <taxon>Fungi</taxon>
        <taxon>Dikarya</taxon>
        <taxon>Ascomycota</taxon>
        <taxon>Pezizomycotina</taxon>
        <taxon>Eurotiomycetes</taxon>
        <taxon>Chaetothyriomycetidae</taxon>
        <taxon>Chaetothyriales</taxon>
        <taxon>Cyphellophoraceae</taxon>
        <taxon>Cyphellophora</taxon>
    </lineage>
</organism>
<evidence type="ECO:0000256" key="4">
    <source>
        <dbReference type="ARBA" id="ARBA00022679"/>
    </source>
</evidence>
<evidence type="ECO:0000313" key="7">
    <source>
        <dbReference type="EMBL" id="ETN38657.1"/>
    </source>
</evidence>
<dbReference type="Proteomes" id="UP000030752">
    <property type="component" value="Unassembled WGS sequence"/>
</dbReference>
<dbReference type="EMBL" id="KB822722">
    <property type="protein sequence ID" value="ETN38657.1"/>
    <property type="molecule type" value="Genomic_DNA"/>
</dbReference>
<dbReference type="FunCoup" id="W2RQA0">
    <property type="interactions" value="151"/>
</dbReference>
<sequence length="314" mass="33212">MAAVKKFYAACEAGPAVCLTAWDYPTGLLAKDAGMDLILIGDSLAITALGLPSTTSITLDELIYHARAVSRAAKAGPFLLGDLPLGSYEITPEQAVASALRLVKEGDVDGVKLEGGKEMAPQVAAITKAGVPVVGHIGLTPQRALATLHTEGIEGLSGAGEARLSFGSTLDSAEMVLDDALALQKAGAVAIVMEAVAAPTARMITEVLKVPTIGIGCGGGTSAQIAVQSEVLGYQRTFLQRWHTKYAEVGDVSLQALRKYKEETRGKQFPTEQQGYVMKNGEEKVLVDLKKRAKEMSLYENMGRERRGSKSSSY</sequence>
<dbReference type="VEuPathDB" id="FungiDB:HMPREF1541_06694"/>
<evidence type="ECO:0000256" key="1">
    <source>
        <dbReference type="ARBA" id="ARBA00005033"/>
    </source>
</evidence>
<comment type="pathway">
    <text evidence="1 6">Cofactor biosynthesis; (R)-pantothenate biosynthesis; (R)-pantoate from 3-methyl-2-oxobutanoate: step 1/2.</text>
</comment>
<dbReference type="GO" id="GO:0032259">
    <property type="term" value="P:methylation"/>
    <property type="evidence" value="ECO:0007669"/>
    <property type="project" value="UniProtKB-KW"/>
</dbReference>
<dbReference type="PANTHER" id="PTHR20881:SF0">
    <property type="entry name" value="3-METHYL-2-OXOBUTANOATE HYDROXYMETHYLTRANSFERASE"/>
    <property type="match status" value="1"/>
</dbReference>
<gene>
    <name evidence="7" type="ORF">HMPREF1541_06694</name>
</gene>
<dbReference type="InParanoid" id="W2RQA0"/>
<keyword evidence="7" id="KW-0489">Methyltransferase</keyword>
<dbReference type="InterPro" id="IPR015813">
    <property type="entry name" value="Pyrv/PenolPyrv_kinase-like_dom"/>
</dbReference>
<dbReference type="UniPathway" id="UPA00028">
    <property type="reaction ID" value="UER00003"/>
</dbReference>
<dbReference type="HAMAP" id="MF_00156">
    <property type="entry name" value="PanB"/>
    <property type="match status" value="1"/>
</dbReference>
<evidence type="ECO:0000256" key="5">
    <source>
        <dbReference type="ARBA" id="ARBA00049172"/>
    </source>
</evidence>
<dbReference type="RefSeq" id="XP_008719246.1">
    <property type="nucleotide sequence ID" value="XM_008721024.1"/>
</dbReference>
<accession>W2RQA0</accession>
<dbReference type="GO" id="GO:0003864">
    <property type="term" value="F:3-methyl-2-oxobutanoate hydroxymethyltransferase activity"/>
    <property type="evidence" value="ECO:0007669"/>
    <property type="project" value="UniProtKB-EC"/>
</dbReference>
<dbReference type="GO" id="GO:0000287">
    <property type="term" value="F:magnesium ion binding"/>
    <property type="evidence" value="ECO:0007669"/>
    <property type="project" value="TreeGrafter"/>
</dbReference>
<keyword evidence="6" id="KW-0566">Pantothenate biosynthesis</keyword>
<dbReference type="AlphaFoldDB" id="W2RQA0"/>
<dbReference type="GO" id="GO:0005739">
    <property type="term" value="C:mitochondrion"/>
    <property type="evidence" value="ECO:0007669"/>
    <property type="project" value="TreeGrafter"/>
</dbReference>
<dbReference type="Pfam" id="PF02548">
    <property type="entry name" value="Pantoate_transf"/>
    <property type="match status" value="1"/>
</dbReference>
<dbReference type="eggNOG" id="KOG2949">
    <property type="taxonomic scope" value="Eukaryota"/>
</dbReference>
<comment type="catalytic activity">
    <reaction evidence="5 6">
        <text>(6R)-5,10-methylene-5,6,7,8-tetrahydrofolate + 3-methyl-2-oxobutanoate + H2O = 2-dehydropantoate + (6S)-5,6,7,8-tetrahydrofolate</text>
        <dbReference type="Rhea" id="RHEA:11824"/>
        <dbReference type="ChEBI" id="CHEBI:11561"/>
        <dbReference type="ChEBI" id="CHEBI:11851"/>
        <dbReference type="ChEBI" id="CHEBI:15377"/>
        <dbReference type="ChEBI" id="CHEBI:15636"/>
        <dbReference type="ChEBI" id="CHEBI:57453"/>
        <dbReference type="EC" id="2.1.2.11"/>
    </reaction>
</comment>
<dbReference type="Gene3D" id="3.20.20.60">
    <property type="entry name" value="Phosphoenolpyruvate-binding domains"/>
    <property type="match status" value="1"/>
</dbReference>
<dbReference type="GO" id="GO:0008168">
    <property type="term" value="F:methyltransferase activity"/>
    <property type="evidence" value="ECO:0007669"/>
    <property type="project" value="UniProtKB-KW"/>
</dbReference>
<dbReference type="PIRSF" id="PIRSF000388">
    <property type="entry name" value="Pantoate_hydroxy_MeTrfase"/>
    <property type="match status" value="1"/>
</dbReference>
<evidence type="ECO:0000256" key="2">
    <source>
        <dbReference type="ARBA" id="ARBA00008676"/>
    </source>
</evidence>
<dbReference type="EC" id="2.1.2.11" evidence="3 6"/>
<reference evidence="7 8" key="1">
    <citation type="submission" date="2013-03" db="EMBL/GenBank/DDBJ databases">
        <title>The Genome Sequence of Phialophora europaea CBS 101466.</title>
        <authorList>
            <consortium name="The Broad Institute Genomics Platform"/>
            <person name="Cuomo C."/>
            <person name="de Hoog S."/>
            <person name="Gorbushina A."/>
            <person name="Walker B."/>
            <person name="Young S.K."/>
            <person name="Zeng Q."/>
            <person name="Gargeya S."/>
            <person name="Fitzgerald M."/>
            <person name="Haas B."/>
            <person name="Abouelleil A."/>
            <person name="Allen A.W."/>
            <person name="Alvarado L."/>
            <person name="Arachchi H.M."/>
            <person name="Berlin A.M."/>
            <person name="Chapman S.B."/>
            <person name="Gainer-Dewar J."/>
            <person name="Goldberg J."/>
            <person name="Griggs A."/>
            <person name="Gujja S."/>
            <person name="Hansen M."/>
            <person name="Howarth C."/>
            <person name="Imamovic A."/>
            <person name="Ireland A."/>
            <person name="Larimer J."/>
            <person name="McCowan C."/>
            <person name="Murphy C."/>
            <person name="Pearson M."/>
            <person name="Poon T.W."/>
            <person name="Priest M."/>
            <person name="Roberts A."/>
            <person name="Saif S."/>
            <person name="Shea T."/>
            <person name="Sisk P."/>
            <person name="Sykes S."/>
            <person name="Wortman J."/>
            <person name="Nusbaum C."/>
            <person name="Birren B."/>
        </authorList>
    </citation>
    <scope>NUCLEOTIDE SEQUENCE [LARGE SCALE GENOMIC DNA]</scope>
    <source>
        <strain evidence="7 8">CBS 101466</strain>
    </source>
</reference>
<proteinExistence type="inferred from homology"/>
<protein>
    <recommendedName>
        <fullName evidence="3 6">3-methyl-2-oxobutanoate hydroxymethyltransferase</fullName>
        <ecNumber evidence="3 6">2.1.2.11</ecNumber>
    </recommendedName>
</protein>
<keyword evidence="8" id="KW-1185">Reference proteome</keyword>
<dbReference type="STRING" id="1220924.W2RQA0"/>
<dbReference type="NCBIfam" id="TIGR00222">
    <property type="entry name" value="panB"/>
    <property type="match status" value="1"/>
</dbReference>
<dbReference type="HOGENOM" id="CLU_036645_0_1_1"/>
<dbReference type="InterPro" id="IPR003700">
    <property type="entry name" value="Pantoate_hydroxy_MeTrfase"/>
</dbReference>
<evidence type="ECO:0000256" key="3">
    <source>
        <dbReference type="ARBA" id="ARBA00012618"/>
    </source>
</evidence>